<evidence type="ECO:0000313" key="2">
    <source>
        <dbReference type="EMBL" id="SHK91536.1"/>
    </source>
</evidence>
<dbReference type="InterPro" id="IPR000182">
    <property type="entry name" value="GNAT_dom"/>
</dbReference>
<gene>
    <name evidence="2" type="ORF">SAMN05444266_101575</name>
</gene>
<dbReference type="AlphaFoldDB" id="A0A1M6WD86"/>
<keyword evidence="2" id="KW-0808">Transferase</keyword>
<keyword evidence="3" id="KW-1185">Reference proteome</keyword>
<dbReference type="SUPFAM" id="SSF55729">
    <property type="entry name" value="Acyl-CoA N-acyltransferases (Nat)"/>
    <property type="match status" value="1"/>
</dbReference>
<dbReference type="EMBL" id="FRBL01000001">
    <property type="protein sequence ID" value="SHK91536.1"/>
    <property type="molecule type" value="Genomic_DNA"/>
</dbReference>
<feature type="domain" description="N-acetyltransferase" evidence="1">
    <location>
        <begin position="2"/>
        <end position="150"/>
    </location>
</feature>
<dbReference type="OrthoDB" id="9127144at2"/>
<dbReference type="RefSeq" id="WP_073077810.1">
    <property type="nucleotide sequence ID" value="NZ_FRBL01000001.1"/>
</dbReference>
<sequence>MITLHQRTIPSDAIRQLYESAFPLAERRPWPAQLKLLDAGKLRLLEIQRDKKYAGFIFYWSLPDFAFVEHFAIEPAARGGGAGTAVMEQMAAALKAIVLEVEPPDTEQAIRRINFYERLGYQTFLDYYEQPPYHPGYPPLQLRLMHLHLPPALGFVQIKQELYREIYQQ</sequence>
<proteinExistence type="predicted"/>
<evidence type="ECO:0000259" key="1">
    <source>
        <dbReference type="PROSITE" id="PS51186"/>
    </source>
</evidence>
<name>A0A1M6WD86_9BACT</name>
<dbReference type="InterPro" id="IPR016181">
    <property type="entry name" value="Acyl_CoA_acyltransferase"/>
</dbReference>
<dbReference type="STRING" id="1419482.SAMN05444266_101575"/>
<dbReference type="PROSITE" id="PS51186">
    <property type="entry name" value="GNAT"/>
    <property type="match status" value="1"/>
</dbReference>
<dbReference type="Gene3D" id="3.40.630.30">
    <property type="match status" value="1"/>
</dbReference>
<reference evidence="2 3" key="1">
    <citation type="submission" date="2016-11" db="EMBL/GenBank/DDBJ databases">
        <authorList>
            <person name="Jaros S."/>
            <person name="Januszkiewicz K."/>
            <person name="Wedrychowicz H."/>
        </authorList>
    </citation>
    <scope>NUCLEOTIDE SEQUENCE [LARGE SCALE GENOMIC DNA]</scope>
    <source>
        <strain evidence="2 3">DSM 27406</strain>
    </source>
</reference>
<dbReference type="Pfam" id="PF00583">
    <property type="entry name" value="Acetyltransf_1"/>
    <property type="match status" value="1"/>
</dbReference>
<evidence type="ECO:0000313" key="3">
    <source>
        <dbReference type="Proteomes" id="UP000184420"/>
    </source>
</evidence>
<accession>A0A1M6WD86</accession>
<organism evidence="2 3">
    <name type="scientific">Chitinophaga jiangningensis</name>
    <dbReference type="NCBI Taxonomy" id="1419482"/>
    <lineage>
        <taxon>Bacteria</taxon>
        <taxon>Pseudomonadati</taxon>
        <taxon>Bacteroidota</taxon>
        <taxon>Chitinophagia</taxon>
        <taxon>Chitinophagales</taxon>
        <taxon>Chitinophagaceae</taxon>
        <taxon>Chitinophaga</taxon>
    </lineage>
</organism>
<dbReference type="GO" id="GO:0016747">
    <property type="term" value="F:acyltransferase activity, transferring groups other than amino-acyl groups"/>
    <property type="evidence" value="ECO:0007669"/>
    <property type="project" value="InterPro"/>
</dbReference>
<dbReference type="Proteomes" id="UP000184420">
    <property type="component" value="Unassembled WGS sequence"/>
</dbReference>
<protein>
    <submittedName>
        <fullName evidence="2">Acetyltransferase (GNAT) family protein</fullName>
    </submittedName>
</protein>